<sequence>MAGVLLSVSTGQMHSVLEKLTGLKGDKCEKHTTLQSFLKGGVASIVGFGGLGKASHANEVYRNLQRNLSAKVFLSVAQRPGLKQLHDKKVSCILSARSYQR</sequence>
<comment type="caution">
    <text evidence="1">The sequence shown here is derived from an EMBL/GenBank/DDBJ whole genome shotgun (WGS) entry which is preliminary data.</text>
</comment>
<dbReference type="Gene3D" id="3.40.50.300">
    <property type="entry name" value="P-loop containing nucleotide triphosphate hydrolases"/>
    <property type="match status" value="1"/>
</dbReference>
<accession>A0A3L6PFR6</accession>
<organism evidence="1 2">
    <name type="scientific">Panicum miliaceum</name>
    <name type="common">Proso millet</name>
    <name type="synonym">Broomcorn millet</name>
    <dbReference type="NCBI Taxonomy" id="4540"/>
    <lineage>
        <taxon>Eukaryota</taxon>
        <taxon>Viridiplantae</taxon>
        <taxon>Streptophyta</taxon>
        <taxon>Embryophyta</taxon>
        <taxon>Tracheophyta</taxon>
        <taxon>Spermatophyta</taxon>
        <taxon>Magnoliopsida</taxon>
        <taxon>Liliopsida</taxon>
        <taxon>Poales</taxon>
        <taxon>Poaceae</taxon>
        <taxon>PACMAD clade</taxon>
        <taxon>Panicoideae</taxon>
        <taxon>Panicodae</taxon>
        <taxon>Paniceae</taxon>
        <taxon>Panicinae</taxon>
        <taxon>Panicum</taxon>
        <taxon>Panicum sect. Panicum</taxon>
    </lineage>
</organism>
<evidence type="ECO:0000313" key="2">
    <source>
        <dbReference type="Proteomes" id="UP000275267"/>
    </source>
</evidence>
<evidence type="ECO:0000313" key="1">
    <source>
        <dbReference type="EMBL" id="RLM57706.1"/>
    </source>
</evidence>
<reference evidence="2" key="1">
    <citation type="journal article" date="2019" name="Nat. Commun.">
        <title>The genome of broomcorn millet.</title>
        <authorList>
            <person name="Zou C."/>
            <person name="Miki D."/>
            <person name="Li D."/>
            <person name="Tang Q."/>
            <person name="Xiao L."/>
            <person name="Rajput S."/>
            <person name="Deng P."/>
            <person name="Jia W."/>
            <person name="Huang R."/>
            <person name="Zhang M."/>
            <person name="Sun Y."/>
            <person name="Hu J."/>
            <person name="Fu X."/>
            <person name="Schnable P.S."/>
            <person name="Li F."/>
            <person name="Zhang H."/>
            <person name="Feng B."/>
            <person name="Zhu X."/>
            <person name="Liu R."/>
            <person name="Schnable J.C."/>
            <person name="Zhu J.-K."/>
            <person name="Zhang H."/>
        </authorList>
    </citation>
    <scope>NUCLEOTIDE SEQUENCE [LARGE SCALE GENOMIC DNA]</scope>
</reference>
<protein>
    <submittedName>
        <fullName evidence="1">Uncharacterized protein</fullName>
    </submittedName>
</protein>
<dbReference type="EMBL" id="PQIB02000017">
    <property type="protein sequence ID" value="RLM57706.1"/>
    <property type="molecule type" value="Genomic_DNA"/>
</dbReference>
<dbReference type="Proteomes" id="UP000275267">
    <property type="component" value="Unassembled WGS sequence"/>
</dbReference>
<gene>
    <name evidence="1" type="ORF">C2845_PM18G03200</name>
</gene>
<proteinExistence type="predicted"/>
<dbReference type="InterPro" id="IPR027417">
    <property type="entry name" value="P-loop_NTPase"/>
</dbReference>
<dbReference type="AlphaFoldDB" id="A0A3L6PFR6"/>
<name>A0A3L6PFR6_PANMI</name>
<keyword evidence="2" id="KW-1185">Reference proteome</keyword>